<feature type="domain" description="TRASH" evidence="1">
    <location>
        <begin position="279"/>
        <end position="316"/>
    </location>
</feature>
<name>A0A081PC28_9SPHI</name>
<dbReference type="PANTHER" id="PTHR43130">
    <property type="entry name" value="ARAC-FAMILY TRANSCRIPTIONAL REGULATOR"/>
    <property type="match status" value="1"/>
</dbReference>
<dbReference type="InterPro" id="IPR011017">
    <property type="entry name" value="TRASH_dom"/>
</dbReference>
<dbReference type="SMART" id="SM00746">
    <property type="entry name" value="TRASH"/>
    <property type="match status" value="1"/>
</dbReference>
<dbReference type="PANTHER" id="PTHR43130:SF2">
    <property type="entry name" value="DJ-1_PFPI DOMAIN-CONTAINING PROTEIN"/>
    <property type="match status" value="1"/>
</dbReference>
<protein>
    <recommendedName>
        <fullName evidence="1">TRASH domain-containing protein</fullName>
    </recommendedName>
</protein>
<dbReference type="InterPro" id="IPR029062">
    <property type="entry name" value="Class_I_gatase-like"/>
</dbReference>
<accession>A0A081PC28</accession>
<evidence type="ECO:0000313" key="2">
    <source>
        <dbReference type="EMBL" id="KEQ28251.1"/>
    </source>
</evidence>
<dbReference type="CDD" id="cd03139">
    <property type="entry name" value="GATase1_PfpI_2"/>
    <property type="match status" value="1"/>
</dbReference>
<dbReference type="Gene3D" id="3.40.50.880">
    <property type="match status" value="1"/>
</dbReference>
<reference evidence="2 3" key="1">
    <citation type="journal article" date="1992" name="Int. J. Syst. Bacteriol.">
        <title>Sphingobacterium antarcticus sp. nov. a Psychrotrophic Bacterium from the Soils of Schirmacher Oasis, Antarctica.</title>
        <authorList>
            <person name="Shivaji S."/>
            <person name="Ray M.K."/>
            <person name="Rao N.S."/>
            <person name="Saiserr L."/>
            <person name="Jagannadham M.V."/>
            <person name="Kumar G.S."/>
            <person name="Reddy G."/>
            <person name="Bhargava P.M."/>
        </authorList>
    </citation>
    <scope>NUCLEOTIDE SEQUENCE [LARGE SCALE GENOMIC DNA]</scope>
    <source>
        <strain evidence="2 3">4BY</strain>
    </source>
</reference>
<dbReference type="EMBL" id="JNFF01000117">
    <property type="protein sequence ID" value="KEQ28251.1"/>
    <property type="molecule type" value="Genomic_DNA"/>
</dbReference>
<dbReference type="PROSITE" id="PS51257">
    <property type="entry name" value="PROKAR_LIPOPROTEIN"/>
    <property type="match status" value="1"/>
</dbReference>
<evidence type="ECO:0000313" key="3">
    <source>
        <dbReference type="Proteomes" id="UP000028007"/>
    </source>
</evidence>
<organism evidence="2 3">
    <name type="scientific">Pedobacter antarcticus 4BY</name>
    <dbReference type="NCBI Taxonomy" id="1358423"/>
    <lineage>
        <taxon>Bacteria</taxon>
        <taxon>Pseudomonadati</taxon>
        <taxon>Bacteroidota</taxon>
        <taxon>Sphingobacteriia</taxon>
        <taxon>Sphingobacteriales</taxon>
        <taxon>Sphingobacteriaceae</taxon>
        <taxon>Pedobacter</taxon>
    </lineage>
</organism>
<dbReference type="InterPro" id="IPR052158">
    <property type="entry name" value="INH-QAR"/>
</dbReference>
<dbReference type="InterPro" id="IPR002818">
    <property type="entry name" value="DJ-1/PfpI"/>
</dbReference>
<comment type="caution">
    <text evidence="2">The sequence shown here is derived from an EMBL/GenBank/DDBJ whole genome shotgun (WGS) entry which is preliminary data.</text>
</comment>
<sequence>MMKKLIFAATMIFMLAACKNKTKDPETTTTKSQTEQIPVSFPEPKVKIKTVGILLYDDYAVLDAMGPYHVLSELMGAKVFFVGRHKGLITTGNGLKVQCDSSIAEVKQLDILVIPGGLNETYMATKDTVLLNWIKAIDANSKYTASVCTGAWILAATGLLKDQEATTHWFGKQILKDQFGINSENTRYVKSGKYWTSAGVSAGIDMSLGMINEIMGEKYTQMVMLDLEYDPQPPVKGGSEQKTDKNIVESLRSMYNNAVAPLLHPQTASKKIKIDNDKDPVCGMSLAAGYADTLNYKFKVLGFCSAMCKNSFKRNPAAYLGTK</sequence>
<dbReference type="eggNOG" id="COG0693">
    <property type="taxonomic scope" value="Bacteria"/>
</dbReference>
<dbReference type="eggNOG" id="COG3350">
    <property type="taxonomic scope" value="Bacteria"/>
</dbReference>
<dbReference type="AlphaFoldDB" id="A0A081PC28"/>
<dbReference type="Proteomes" id="UP000028007">
    <property type="component" value="Unassembled WGS sequence"/>
</dbReference>
<dbReference type="RefSeq" id="WP_051760309.1">
    <property type="nucleotide sequence ID" value="NZ_JNFF01000117.1"/>
</dbReference>
<dbReference type="Pfam" id="PF01965">
    <property type="entry name" value="DJ-1_PfpI"/>
    <property type="match status" value="1"/>
</dbReference>
<dbReference type="SUPFAM" id="SSF52317">
    <property type="entry name" value="Class I glutamine amidotransferase-like"/>
    <property type="match status" value="1"/>
</dbReference>
<evidence type="ECO:0000259" key="1">
    <source>
        <dbReference type="SMART" id="SM00746"/>
    </source>
</evidence>
<gene>
    <name evidence="2" type="ORF">N180_01050</name>
</gene>
<keyword evidence="3" id="KW-1185">Reference proteome</keyword>
<proteinExistence type="predicted"/>
<dbReference type="GO" id="GO:0006355">
    <property type="term" value="P:regulation of DNA-templated transcription"/>
    <property type="evidence" value="ECO:0007669"/>
    <property type="project" value="TreeGrafter"/>
</dbReference>